<accession>A0A348WNG2</accession>
<evidence type="ECO:0000256" key="3">
    <source>
        <dbReference type="ARBA" id="ARBA00023237"/>
    </source>
</evidence>
<protein>
    <submittedName>
        <fullName evidence="8">TonB-dependent receptor</fullName>
    </submittedName>
</protein>
<sequence>MRANRFPLANISLAVLACLATPAALAWQDAEQTEAEAEQQASNPEQVIEEVVTTGTRLQGSAAAVVQERKEQAFVADIMGADQISRTGDTDAAAALRRITGLTLVDGKFIYVRGLGERYSSTQLNGMSVPSPDPTRAVIPLDLFPSDIIESLAVQKSYSASMPANFGGGNVDIRLKSAPTQEVFNGSIKVGGNSENFDDSYWYDGGSSWKGKDDGTRAAPQMLQALWGQRTFLDEISIEDNRDVALALNRDYDPQMQSIDPDYGVNVTYGNRYDLTDKWAIGFLTTAAYRNEWQVSEQFLGENYRLNPDDSYTLVRGWDDVQSTEHQVTWSGMFTLGINYGANHKVDFSHVILNDTEDRLREKLGNNNNINFGSDQRIREFDVNYQERRMVANQIKGMHTFTDWNFLGIDWKYSKARSSRYAPGNLETRFILTDRNEDGVFDRQTESNLTNATTAARYSFQDLDDEVENWGGNVTLPIMLDDWDITLKAGADFVQKTRFATNRRFDINTRAFPDSSVLQGHQLGEILNDDLLANTELSFTPILNDTTVAGDDYISAQAIDAYYVEGDVFFKEKWRITAGVRWEDFRQVVVPLVPTTGEIDLPTNPTPNDLADLAFQEDDFYPSLALTYFLTDEQQLRFSYGQTVVRPDLREVSSSTYLDPLTLFPVGGTPGLRTTSIKNYDARWEWYQENGDTLSLGMFYKDMTDPIESVQSPAQDGPPLVRIANAETGEVYGVEMEWLKSLSTNFFVSGNVTLSDSEIQLDTQKIVEQTGVSTSITNTERRLTGHSKWVVNSQLGFDSDNGKHSASLVYNVFGERIIIPGIEGRGDAFEQPFHSLDAVYSYYPDFNSQITLKVQNILNQDKEIEFDDTLLRSETRGVSFSLTYKREF</sequence>
<name>A0A348WNG2_9GAMM</name>
<dbReference type="PROSITE" id="PS51257">
    <property type="entry name" value="PROKAR_LIPOPROTEIN"/>
    <property type="match status" value="1"/>
</dbReference>
<dbReference type="EMBL" id="DMUP01000107">
    <property type="protein sequence ID" value="HAR56074.1"/>
    <property type="molecule type" value="Genomic_DNA"/>
</dbReference>
<dbReference type="Pfam" id="PF07715">
    <property type="entry name" value="Plug"/>
    <property type="match status" value="1"/>
</dbReference>
<evidence type="ECO:0000256" key="1">
    <source>
        <dbReference type="ARBA" id="ARBA00004442"/>
    </source>
</evidence>
<keyword evidence="3" id="KW-0998">Cell outer membrane</keyword>
<evidence type="ECO:0000256" key="5">
    <source>
        <dbReference type="SAM" id="SignalP"/>
    </source>
</evidence>
<keyword evidence="8" id="KW-0675">Receptor</keyword>
<dbReference type="InterPro" id="IPR036942">
    <property type="entry name" value="Beta-barrel_TonB_sf"/>
</dbReference>
<dbReference type="Gene3D" id="2.170.130.10">
    <property type="entry name" value="TonB-dependent receptor, plug domain"/>
    <property type="match status" value="1"/>
</dbReference>
<dbReference type="InterPro" id="IPR000531">
    <property type="entry name" value="Beta-barrel_TonB"/>
</dbReference>
<evidence type="ECO:0000313" key="9">
    <source>
        <dbReference type="Proteomes" id="UP000262878"/>
    </source>
</evidence>
<dbReference type="SUPFAM" id="SSF56935">
    <property type="entry name" value="Porins"/>
    <property type="match status" value="1"/>
</dbReference>
<proteinExistence type="inferred from homology"/>
<dbReference type="RefSeq" id="WP_006956271.1">
    <property type="nucleotide sequence ID" value="NZ_DAIRLQ010000019.1"/>
</dbReference>
<evidence type="ECO:0000313" key="8">
    <source>
        <dbReference type="EMBL" id="HAR56074.1"/>
    </source>
</evidence>
<feature type="chain" id="PRO_5016675178" evidence="5">
    <location>
        <begin position="27"/>
        <end position="888"/>
    </location>
</feature>
<dbReference type="Pfam" id="PF00593">
    <property type="entry name" value="TonB_dep_Rec_b-barrel"/>
    <property type="match status" value="1"/>
</dbReference>
<dbReference type="STRING" id="314276.OS145_04043"/>
<evidence type="ECO:0000259" key="7">
    <source>
        <dbReference type="Pfam" id="PF07715"/>
    </source>
</evidence>
<gene>
    <name evidence="8" type="ORF">DCR58_04720</name>
</gene>
<dbReference type="PANTHER" id="PTHR40980">
    <property type="entry name" value="PLUG DOMAIN-CONTAINING PROTEIN"/>
    <property type="match status" value="1"/>
</dbReference>
<feature type="domain" description="TonB-dependent receptor-like beta-barrel" evidence="6">
    <location>
        <begin position="430"/>
        <end position="857"/>
    </location>
</feature>
<dbReference type="InterPro" id="IPR012910">
    <property type="entry name" value="Plug_dom"/>
</dbReference>
<evidence type="ECO:0000256" key="4">
    <source>
        <dbReference type="RuleBase" id="RU003357"/>
    </source>
</evidence>
<evidence type="ECO:0000256" key="2">
    <source>
        <dbReference type="ARBA" id="ARBA00023136"/>
    </source>
</evidence>
<reference evidence="8 9" key="1">
    <citation type="journal article" date="2018" name="Nat. Biotechnol.">
        <title>A standardized bacterial taxonomy based on genome phylogeny substantially revises the tree of life.</title>
        <authorList>
            <person name="Parks D.H."/>
            <person name="Chuvochina M."/>
            <person name="Waite D.W."/>
            <person name="Rinke C."/>
            <person name="Skarshewski A."/>
            <person name="Chaumeil P.A."/>
            <person name="Hugenholtz P."/>
        </authorList>
    </citation>
    <scope>NUCLEOTIDE SEQUENCE [LARGE SCALE GENOMIC DNA]</scope>
    <source>
        <strain evidence="8">UBA9360</strain>
    </source>
</reference>
<keyword evidence="5" id="KW-0732">Signal</keyword>
<keyword evidence="4" id="KW-0798">TonB box</keyword>
<evidence type="ECO:0000259" key="6">
    <source>
        <dbReference type="Pfam" id="PF00593"/>
    </source>
</evidence>
<comment type="similarity">
    <text evidence="4">Belongs to the TonB-dependent receptor family.</text>
</comment>
<keyword evidence="2 4" id="KW-0472">Membrane</keyword>
<comment type="caution">
    <text evidence="8">The sequence shown here is derived from an EMBL/GenBank/DDBJ whole genome shotgun (WGS) entry which is preliminary data.</text>
</comment>
<organism evidence="8 9">
    <name type="scientific">Idiomarina baltica</name>
    <dbReference type="NCBI Taxonomy" id="190892"/>
    <lineage>
        <taxon>Bacteria</taxon>
        <taxon>Pseudomonadati</taxon>
        <taxon>Pseudomonadota</taxon>
        <taxon>Gammaproteobacteria</taxon>
        <taxon>Alteromonadales</taxon>
        <taxon>Idiomarinaceae</taxon>
        <taxon>Idiomarina</taxon>
    </lineage>
</organism>
<dbReference type="PANTHER" id="PTHR40980:SF5">
    <property type="entry name" value="TONB-DEPENDENT RECEPTOR"/>
    <property type="match status" value="1"/>
</dbReference>
<feature type="signal peptide" evidence="5">
    <location>
        <begin position="1"/>
        <end position="26"/>
    </location>
</feature>
<dbReference type="InterPro" id="IPR037066">
    <property type="entry name" value="Plug_dom_sf"/>
</dbReference>
<comment type="subcellular location">
    <subcellularLocation>
        <location evidence="1 4">Cell outer membrane</location>
    </subcellularLocation>
</comment>
<dbReference type="AlphaFoldDB" id="A0A348WNG2"/>
<dbReference type="Proteomes" id="UP000262878">
    <property type="component" value="Unassembled WGS sequence"/>
</dbReference>
<dbReference type="GO" id="GO:0009279">
    <property type="term" value="C:cell outer membrane"/>
    <property type="evidence" value="ECO:0007669"/>
    <property type="project" value="UniProtKB-SubCell"/>
</dbReference>
<dbReference type="Gene3D" id="2.40.170.20">
    <property type="entry name" value="TonB-dependent receptor, beta-barrel domain"/>
    <property type="match status" value="1"/>
</dbReference>
<feature type="domain" description="TonB-dependent receptor plug" evidence="7">
    <location>
        <begin position="71"/>
        <end position="168"/>
    </location>
</feature>